<feature type="region of interest" description="Disordered" evidence="1">
    <location>
        <begin position="377"/>
        <end position="470"/>
    </location>
</feature>
<reference evidence="2 3" key="1">
    <citation type="journal article" date="2019" name="Nat. Ecol. Evol.">
        <title>Megaphylogeny resolves global patterns of mushroom evolution.</title>
        <authorList>
            <person name="Varga T."/>
            <person name="Krizsan K."/>
            <person name="Foldi C."/>
            <person name="Dima B."/>
            <person name="Sanchez-Garcia M."/>
            <person name="Sanchez-Ramirez S."/>
            <person name="Szollosi G.J."/>
            <person name="Szarkandi J.G."/>
            <person name="Papp V."/>
            <person name="Albert L."/>
            <person name="Andreopoulos W."/>
            <person name="Angelini C."/>
            <person name="Antonin V."/>
            <person name="Barry K.W."/>
            <person name="Bougher N.L."/>
            <person name="Buchanan P."/>
            <person name="Buyck B."/>
            <person name="Bense V."/>
            <person name="Catcheside P."/>
            <person name="Chovatia M."/>
            <person name="Cooper J."/>
            <person name="Damon W."/>
            <person name="Desjardin D."/>
            <person name="Finy P."/>
            <person name="Geml J."/>
            <person name="Haridas S."/>
            <person name="Hughes K."/>
            <person name="Justo A."/>
            <person name="Karasinski D."/>
            <person name="Kautmanova I."/>
            <person name="Kiss B."/>
            <person name="Kocsube S."/>
            <person name="Kotiranta H."/>
            <person name="LaButti K.M."/>
            <person name="Lechner B.E."/>
            <person name="Liimatainen K."/>
            <person name="Lipzen A."/>
            <person name="Lukacs Z."/>
            <person name="Mihaltcheva S."/>
            <person name="Morgado L.N."/>
            <person name="Niskanen T."/>
            <person name="Noordeloos M.E."/>
            <person name="Ohm R.A."/>
            <person name="Ortiz-Santana B."/>
            <person name="Ovrebo C."/>
            <person name="Racz N."/>
            <person name="Riley R."/>
            <person name="Savchenko A."/>
            <person name="Shiryaev A."/>
            <person name="Soop K."/>
            <person name="Spirin V."/>
            <person name="Szebenyi C."/>
            <person name="Tomsovsky M."/>
            <person name="Tulloss R.E."/>
            <person name="Uehling J."/>
            <person name="Grigoriev I.V."/>
            <person name="Vagvolgyi C."/>
            <person name="Papp T."/>
            <person name="Martin F.M."/>
            <person name="Miettinen O."/>
            <person name="Hibbett D.S."/>
            <person name="Nagy L.G."/>
        </authorList>
    </citation>
    <scope>NUCLEOTIDE SEQUENCE [LARGE SCALE GENOMIC DNA]</scope>
    <source>
        <strain evidence="2 3">CBS 121175</strain>
    </source>
</reference>
<accession>A0A5C3KGC9</accession>
<feature type="region of interest" description="Disordered" evidence="1">
    <location>
        <begin position="637"/>
        <end position="766"/>
    </location>
</feature>
<feature type="compositionally biased region" description="Pro residues" evidence="1">
    <location>
        <begin position="651"/>
        <end position="660"/>
    </location>
</feature>
<feature type="region of interest" description="Disordered" evidence="1">
    <location>
        <begin position="1"/>
        <end position="23"/>
    </location>
</feature>
<feature type="compositionally biased region" description="Polar residues" evidence="1">
    <location>
        <begin position="971"/>
        <end position="981"/>
    </location>
</feature>
<feature type="compositionally biased region" description="Polar residues" evidence="1">
    <location>
        <begin position="716"/>
        <end position="731"/>
    </location>
</feature>
<keyword evidence="3" id="KW-1185">Reference proteome</keyword>
<feature type="compositionally biased region" description="Pro residues" evidence="1">
    <location>
        <begin position="911"/>
        <end position="920"/>
    </location>
</feature>
<evidence type="ECO:0000256" key="1">
    <source>
        <dbReference type="SAM" id="MobiDB-lite"/>
    </source>
</evidence>
<feature type="compositionally biased region" description="Low complexity" evidence="1">
    <location>
        <begin position="1080"/>
        <end position="1097"/>
    </location>
</feature>
<proteinExistence type="predicted"/>
<feature type="compositionally biased region" description="Polar residues" evidence="1">
    <location>
        <begin position="990"/>
        <end position="1003"/>
    </location>
</feature>
<feature type="compositionally biased region" description="Low complexity" evidence="1">
    <location>
        <begin position="637"/>
        <end position="646"/>
    </location>
</feature>
<dbReference type="EMBL" id="ML210366">
    <property type="protein sequence ID" value="TFK18984.1"/>
    <property type="molecule type" value="Genomic_DNA"/>
</dbReference>
<feature type="compositionally biased region" description="Polar residues" evidence="1">
    <location>
        <begin position="103"/>
        <end position="118"/>
    </location>
</feature>
<name>A0A5C3KGC9_COPMA</name>
<feature type="compositionally biased region" description="Polar residues" evidence="1">
    <location>
        <begin position="552"/>
        <end position="566"/>
    </location>
</feature>
<dbReference type="OrthoDB" id="3262497at2759"/>
<dbReference type="Proteomes" id="UP000307440">
    <property type="component" value="Unassembled WGS sequence"/>
</dbReference>
<feature type="compositionally biased region" description="Low complexity" evidence="1">
    <location>
        <begin position="662"/>
        <end position="675"/>
    </location>
</feature>
<protein>
    <submittedName>
        <fullName evidence="2">Uncharacterized protein</fullName>
    </submittedName>
</protein>
<feature type="compositionally biased region" description="Low complexity" evidence="1">
    <location>
        <begin position="756"/>
        <end position="766"/>
    </location>
</feature>
<dbReference type="AlphaFoldDB" id="A0A5C3KGC9"/>
<feature type="compositionally biased region" description="Polar residues" evidence="1">
    <location>
        <begin position="1045"/>
        <end position="1068"/>
    </location>
</feature>
<feature type="compositionally biased region" description="Pro residues" evidence="1">
    <location>
        <begin position="537"/>
        <end position="547"/>
    </location>
</feature>
<sequence length="1136" mass="120299">MDNPWAENWADDPTPKTETLPTTKSVVTTSSKSAWSLPPTTVVDTPIDIVNPTWDATSSLQWNHSDAESSSWGKTTEFASAWDADSNTSERSLDAESFPLPVSNGSAFTDTEVASSKPSLELAQIDHVSPFEDTTPPSPVVLPPPQVHHISPGFDEADGYGTFATVEEEENDPQVWDQSVGTLSNATDIDDGWGDSWGEAQPAFDDGKEEFDEWEAARNEKEKQDKHVPPERLDEILQQFKNISPKLWPDAQEGTIGGSQASRLDSVVSDATLRMLLPEDLTLAMHKPFSQSFVYKRENEALKLSRNNLVTRKGPMTMYMASKGSTSWEASVKTRETSAADAVPVGWKIVPKEDQKMDDPKEKKVVGGGGLLSFFSRRTASSTPEDVTARLSRPVSPANSVSKGATNSTIEDTNPIALSQTPTQSGFHSSTTAVGSVNGGTPESLLSPNSARSTQDFFPTEEPKDAQPASAVSRFLGRFSRNSRSPNTNRESVALSSDDLEFLSDVVPTTQMHASEDDQLKALTNLIHSKPHALPTALPPPLAPPPRRTQDNRTPTIPSKPPQATTVEEDLFSLFDSTMATNNSTNQSHPLPSIPASDTLHFLGSDNSLYASTSSFPSTSSVASPLSTFFSSEGNMSMSPFQSSSSVPRFDGPPPPPPPKVTRTSSPASRPTTPSLFHRNPTALGSAPTLPQLPTFSPNPLSLIAPLAPPPSSRSHTPSLVATTSDASHNALTRDDDDFAEFIASPSDEKPTQHASFSSFGSFGPFDTKSKTSIVSKGQTTSSFSDFGDFDFASVAQRATDVVKPPISRPSSSVGVVNARSVLPSQQATIQVPSRVSQWEHQRTISLVETAASRGDTWLGPPSPLPMALAPPQSSSSEAGDPYDIFAQQSSPAKPVSGTVKAPNPISAVISPPPPPPPPANQSRAGSGGWSFPPPPVLNKPLQPSRNASPAPVKGPQNLLAKIHARAASPPVSTGASSAWSFPSPPKAPSRTSSPAPTNTLQARTAPPPVAPTPASSTWSFPPPPSSNNAPTRATVFPANATLGLGTNSTVAPSPVTKSAVNLPTNWSFPPPPSSKHTSPRATPSPAPTRTASTLSSDFSNFMAPQVKASPPPSKALKSSSGGGLNAQDLAFFEGL</sequence>
<feature type="region of interest" description="Disordered" evidence="1">
    <location>
        <begin position="531"/>
        <end position="566"/>
    </location>
</feature>
<organism evidence="2 3">
    <name type="scientific">Coprinopsis marcescibilis</name>
    <name type="common">Agaric fungus</name>
    <name type="synonym">Psathyrella marcescibilis</name>
    <dbReference type="NCBI Taxonomy" id="230819"/>
    <lineage>
        <taxon>Eukaryota</taxon>
        <taxon>Fungi</taxon>
        <taxon>Dikarya</taxon>
        <taxon>Basidiomycota</taxon>
        <taxon>Agaricomycotina</taxon>
        <taxon>Agaricomycetes</taxon>
        <taxon>Agaricomycetidae</taxon>
        <taxon>Agaricales</taxon>
        <taxon>Agaricineae</taxon>
        <taxon>Psathyrellaceae</taxon>
        <taxon>Coprinopsis</taxon>
    </lineage>
</organism>
<feature type="region of interest" description="Disordered" evidence="1">
    <location>
        <begin position="83"/>
        <end position="120"/>
    </location>
</feature>
<dbReference type="STRING" id="230819.A0A5C3KGC9"/>
<gene>
    <name evidence="2" type="ORF">FA15DRAFT_674863</name>
</gene>
<evidence type="ECO:0000313" key="3">
    <source>
        <dbReference type="Proteomes" id="UP000307440"/>
    </source>
</evidence>
<evidence type="ECO:0000313" key="2">
    <source>
        <dbReference type="EMBL" id="TFK18984.1"/>
    </source>
</evidence>
<feature type="region of interest" description="Disordered" evidence="1">
    <location>
        <begin position="854"/>
        <end position="1128"/>
    </location>
</feature>
<feature type="compositionally biased region" description="Polar residues" evidence="1">
    <location>
        <begin position="397"/>
        <end position="457"/>
    </location>
</feature>
<feature type="compositionally biased region" description="Low complexity" evidence="1">
    <location>
        <begin position="866"/>
        <end position="877"/>
    </location>
</feature>